<dbReference type="NCBIfam" id="NF001126">
    <property type="entry name" value="PRK00139.1-4"/>
    <property type="match status" value="1"/>
</dbReference>
<dbReference type="Proteomes" id="UP001596091">
    <property type="component" value="Unassembled WGS sequence"/>
</dbReference>
<dbReference type="EMBL" id="JBHSPH010000008">
    <property type="protein sequence ID" value="MFC5864077.1"/>
    <property type="molecule type" value="Genomic_DNA"/>
</dbReference>
<feature type="domain" description="Mur ligase N-terminal catalytic" evidence="9">
    <location>
        <begin position="26"/>
        <end position="102"/>
    </location>
</feature>
<evidence type="ECO:0000313" key="12">
    <source>
        <dbReference type="EMBL" id="MFC5864077.1"/>
    </source>
</evidence>
<feature type="binding site" evidence="7">
    <location>
        <position position="194"/>
    </location>
    <ligand>
        <name>UDP-N-acetyl-alpha-D-muramoyl-L-alanyl-D-glutamate</name>
        <dbReference type="ChEBI" id="CHEBI:83900"/>
    </ligand>
</feature>
<keyword evidence="7" id="KW-0547">Nucleotide-binding</keyword>
<feature type="modified residue" description="N6-carboxylysine" evidence="7">
    <location>
        <position position="226"/>
    </location>
</feature>
<feature type="binding site" evidence="7">
    <location>
        <position position="480"/>
    </location>
    <ligand>
        <name>meso-2,6-diaminopimelate</name>
        <dbReference type="ChEBI" id="CHEBI:57791"/>
    </ligand>
</feature>
<feature type="binding site" evidence="7">
    <location>
        <position position="192"/>
    </location>
    <ligand>
        <name>UDP-N-acetyl-alpha-D-muramoyl-L-alanyl-D-glutamate</name>
        <dbReference type="ChEBI" id="CHEBI:83900"/>
    </ligand>
</feature>
<keyword evidence="7 12" id="KW-0436">Ligase</keyword>
<dbReference type="Pfam" id="PF08245">
    <property type="entry name" value="Mur_ligase_M"/>
    <property type="match status" value="1"/>
</dbReference>
<dbReference type="EC" id="6.3.2.13" evidence="7"/>
<dbReference type="Gene3D" id="3.40.1190.10">
    <property type="entry name" value="Mur-like, catalytic domain"/>
    <property type="match status" value="1"/>
</dbReference>
<evidence type="ECO:0000256" key="3">
    <source>
        <dbReference type="ARBA" id="ARBA00022960"/>
    </source>
</evidence>
<evidence type="ECO:0000256" key="8">
    <source>
        <dbReference type="RuleBase" id="RU004135"/>
    </source>
</evidence>
<feature type="binding site" evidence="7">
    <location>
        <position position="186"/>
    </location>
    <ligand>
        <name>UDP-N-acetyl-alpha-D-muramoyl-L-alanyl-D-glutamate</name>
        <dbReference type="ChEBI" id="CHEBI:83900"/>
    </ligand>
</feature>
<dbReference type="SUPFAM" id="SSF53623">
    <property type="entry name" value="MurD-like peptide ligases, catalytic domain"/>
    <property type="match status" value="1"/>
</dbReference>
<dbReference type="InterPro" id="IPR035911">
    <property type="entry name" value="MurE/MurF_N"/>
</dbReference>
<keyword evidence="13" id="KW-1185">Reference proteome</keyword>
<feature type="binding site" evidence="7">
    <location>
        <begin position="424"/>
        <end position="427"/>
    </location>
    <ligand>
        <name>meso-2,6-diaminopimelate</name>
        <dbReference type="ChEBI" id="CHEBI:57791"/>
    </ligand>
</feature>
<organism evidence="12 13">
    <name type="scientific">Acidicapsa dinghuensis</name>
    <dbReference type="NCBI Taxonomy" id="2218256"/>
    <lineage>
        <taxon>Bacteria</taxon>
        <taxon>Pseudomonadati</taxon>
        <taxon>Acidobacteriota</taxon>
        <taxon>Terriglobia</taxon>
        <taxon>Terriglobales</taxon>
        <taxon>Acidobacteriaceae</taxon>
        <taxon>Acidicapsa</taxon>
    </lineage>
</organism>
<gene>
    <name evidence="7" type="primary">murE</name>
    <name evidence="12" type="ORF">ACFPT7_17355</name>
</gene>
<dbReference type="InterPro" id="IPR013221">
    <property type="entry name" value="Mur_ligase_cen"/>
</dbReference>
<comment type="function">
    <text evidence="7">Catalyzes the addition of meso-diaminopimelic acid to the nucleotide precursor UDP-N-acetylmuramoyl-L-alanyl-D-glutamate (UMAG) in the biosynthesis of bacterial cell-wall peptidoglycan.</text>
</comment>
<evidence type="ECO:0000256" key="4">
    <source>
        <dbReference type="ARBA" id="ARBA00022984"/>
    </source>
</evidence>
<dbReference type="Pfam" id="PF01225">
    <property type="entry name" value="Mur_ligase"/>
    <property type="match status" value="1"/>
</dbReference>
<dbReference type="Pfam" id="PF02875">
    <property type="entry name" value="Mur_ligase_C"/>
    <property type="match status" value="1"/>
</dbReference>
<keyword evidence="7" id="KW-0460">Magnesium</keyword>
<feature type="binding site" evidence="7">
    <location>
        <position position="400"/>
    </location>
    <ligand>
        <name>meso-2,6-diaminopimelate</name>
        <dbReference type="ChEBI" id="CHEBI:57791"/>
    </ligand>
</feature>
<dbReference type="GO" id="GO:0008765">
    <property type="term" value="F:UDP-N-acetylmuramoylalanyl-D-glutamate-2,6-diaminopimelate ligase activity"/>
    <property type="evidence" value="ECO:0007669"/>
    <property type="project" value="UniProtKB-EC"/>
</dbReference>
<name>A0ABW1EJY2_9BACT</name>
<evidence type="ECO:0000256" key="5">
    <source>
        <dbReference type="ARBA" id="ARBA00023306"/>
    </source>
</evidence>
<dbReference type="PANTHER" id="PTHR23135">
    <property type="entry name" value="MUR LIGASE FAMILY MEMBER"/>
    <property type="match status" value="1"/>
</dbReference>
<dbReference type="Gene3D" id="3.90.190.20">
    <property type="entry name" value="Mur ligase, C-terminal domain"/>
    <property type="match status" value="1"/>
</dbReference>
<dbReference type="NCBIfam" id="TIGR01085">
    <property type="entry name" value="murE"/>
    <property type="match status" value="1"/>
</dbReference>
<proteinExistence type="inferred from homology"/>
<evidence type="ECO:0000259" key="11">
    <source>
        <dbReference type="Pfam" id="PF08245"/>
    </source>
</evidence>
<dbReference type="Gene3D" id="3.40.1390.10">
    <property type="entry name" value="MurE/MurF, N-terminal domain"/>
    <property type="match status" value="1"/>
</dbReference>
<reference evidence="13" key="1">
    <citation type="journal article" date="2019" name="Int. J. Syst. Evol. Microbiol.">
        <title>The Global Catalogue of Microorganisms (GCM) 10K type strain sequencing project: providing services to taxonomists for standard genome sequencing and annotation.</title>
        <authorList>
            <consortium name="The Broad Institute Genomics Platform"/>
            <consortium name="The Broad Institute Genome Sequencing Center for Infectious Disease"/>
            <person name="Wu L."/>
            <person name="Ma J."/>
        </authorList>
    </citation>
    <scope>NUCLEOTIDE SEQUENCE [LARGE SCALE GENOMIC DNA]</scope>
    <source>
        <strain evidence="13">JCM 4087</strain>
    </source>
</reference>
<dbReference type="InterPro" id="IPR005761">
    <property type="entry name" value="UDP-N-AcMur-Glu-dNH2Pim_ligase"/>
</dbReference>
<comment type="catalytic activity">
    <reaction evidence="7">
        <text>UDP-N-acetyl-alpha-D-muramoyl-L-alanyl-D-glutamate + meso-2,6-diaminopimelate + ATP = UDP-N-acetyl-alpha-D-muramoyl-L-alanyl-gamma-D-glutamyl-meso-2,6-diaminopimelate + ADP + phosphate + H(+)</text>
        <dbReference type="Rhea" id="RHEA:23676"/>
        <dbReference type="ChEBI" id="CHEBI:15378"/>
        <dbReference type="ChEBI" id="CHEBI:30616"/>
        <dbReference type="ChEBI" id="CHEBI:43474"/>
        <dbReference type="ChEBI" id="CHEBI:57791"/>
        <dbReference type="ChEBI" id="CHEBI:83900"/>
        <dbReference type="ChEBI" id="CHEBI:83905"/>
        <dbReference type="ChEBI" id="CHEBI:456216"/>
        <dbReference type="EC" id="6.3.2.13"/>
    </reaction>
</comment>
<dbReference type="SUPFAM" id="SSF53244">
    <property type="entry name" value="MurD-like peptide ligases, peptide-binding domain"/>
    <property type="match status" value="1"/>
</dbReference>
<evidence type="ECO:0000256" key="2">
    <source>
        <dbReference type="ARBA" id="ARBA00022618"/>
    </source>
</evidence>
<evidence type="ECO:0000259" key="9">
    <source>
        <dbReference type="Pfam" id="PF01225"/>
    </source>
</evidence>
<accession>A0ABW1EJY2</accession>
<evidence type="ECO:0000256" key="1">
    <source>
        <dbReference type="ARBA" id="ARBA00005898"/>
    </source>
</evidence>
<comment type="subcellular location">
    <subcellularLocation>
        <location evidence="7 8">Cytoplasm</location>
    </subcellularLocation>
</comment>
<dbReference type="SUPFAM" id="SSF63418">
    <property type="entry name" value="MurE/MurF N-terminal domain"/>
    <property type="match status" value="1"/>
</dbReference>
<comment type="caution">
    <text evidence="7">Lacks conserved residue(s) required for the propagation of feature annotation.</text>
</comment>
<dbReference type="InterPro" id="IPR036615">
    <property type="entry name" value="Mur_ligase_C_dom_sf"/>
</dbReference>
<feature type="binding site" evidence="7">
    <location>
        <position position="31"/>
    </location>
    <ligand>
        <name>UDP-N-acetyl-alpha-D-muramoyl-L-alanyl-D-glutamate</name>
        <dbReference type="ChEBI" id="CHEBI:83900"/>
    </ligand>
</feature>
<feature type="binding site" evidence="7">
    <location>
        <begin position="117"/>
        <end position="123"/>
    </location>
    <ligand>
        <name>ATP</name>
        <dbReference type="ChEBI" id="CHEBI:30616"/>
    </ligand>
</feature>
<feature type="binding site" evidence="7">
    <location>
        <position position="476"/>
    </location>
    <ligand>
        <name>meso-2,6-diaminopimelate</name>
        <dbReference type="ChEBI" id="CHEBI:57791"/>
    </ligand>
</feature>
<feature type="binding site" evidence="7">
    <location>
        <begin position="159"/>
        <end position="160"/>
    </location>
    <ligand>
        <name>UDP-N-acetyl-alpha-D-muramoyl-L-alanyl-D-glutamate</name>
        <dbReference type="ChEBI" id="CHEBI:83900"/>
    </ligand>
</feature>
<protein>
    <recommendedName>
        <fullName evidence="7">UDP-N-acetylmuramoyl-L-alanyl-D-glutamate--2,6-diaminopimelate ligase</fullName>
        <ecNumber evidence="7">6.3.2.13</ecNumber>
    </recommendedName>
    <alternativeName>
        <fullName evidence="7">Meso-A2pm-adding enzyme</fullName>
    </alternativeName>
    <alternativeName>
        <fullName evidence="7">Meso-diaminopimelate-adding enzyme</fullName>
    </alternativeName>
    <alternativeName>
        <fullName evidence="7">UDP-MurNAc-L-Ala-D-Glu:meso-diaminopimelate ligase</fullName>
    </alternativeName>
    <alternativeName>
        <fullName evidence="7">UDP-MurNAc-tripeptide synthetase</fullName>
    </alternativeName>
    <alternativeName>
        <fullName evidence="7">UDP-N-acetylmuramyl-tripeptide synthetase</fullName>
    </alternativeName>
</protein>
<keyword evidence="4 7" id="KW-0573">Peptidoglycan synthesis</keyword>
<keyword evidence="7" id="KW-0067">ATP-binding</keyword>
<keyword evidence="2 7" id="KW-0132">Cell division</keyword>
<evidence type="ECO:0000313" key="13">
    <source>
        <dbReference type="Proteomes" id="UP001596091"/>
    </source>
</evidence>
<comment type="PTM">
    <text evidence="7">Carboxylation is probably crucial for Mg(2+) binding and, consequently, for the gamma-phosphate positioning of ATP.</text>
</comment>
<feature type="short sequence motif" description="Meso-diaminopimelate recognition motif" evidence="7">
    <location>
        <begin position="424"/>
        <end position="427"/>
    </location>
</feature>
<evidence type="ECO:0000256" key="6">
    <source>
        <dbReference type="ARBA" id="ARBA00023316"/>
    </source>
</evidence>
<evidence type="ECO:0000256" key="7">
    <source>
        <dbReference type="HAMAP-Rule" id="MF_00208"/>
    </source>
</evidence>
<dbReference type="RefSeq" id="WP_263340947.1">
    <property type="nucleotide sequence ID" value="NZ_JAGSYH010000006.1"/>
</dbReference>
<comment type="cofactor">
    <cofactor evidence="7">
        <name>Mg(2+)</name>
        <dbReference type="ChEBI" id="CHEBI:18420"/>
    </cofactor>
</comment>
<comment type="pathway">
    <text evidence="7 8">Cell wall biogenesis; peptidoglycan biosynthesis.</text>
</comment>
<comment type="similarity">
    <text evidence="1 7">Belongs to the MurCDEF family. MurE subfamily.</text>
</comment>
<dbReference type="InterPro" id="IPR004101">
    <property type="entry name" value="Mur_ligase_C"/>
</dbReference>
<dbReference type="HAMAP" id="MF_00208">
    <property type="entry name" value="MurE"/>
    <property type="match status" value="1"/>
</dbReference>
<keyword evidence="6 7" id="KW-0961">Cell wall biogenesis/degradation</keyword>
<keyword evidence="5 7" id="KW-0131">Cell cycle</keyword>
<dbReference type="InterPro" id="IPR000713">
    <property type="entry name" value="Mur_ligase_N"/>
</dbReference>
<sequence>MQWQELIRDVKSLEQRNSSAQADIISIEYDSRRVSADSVFVAMRGGATDGNRYIATAVAQRTAGIVTDSQESFRQLAVTNPALPLLLVEHGRTALAQLSAAFFNHPERKLRSTGVTGTNGKTTTAFLTESLLNHAGRIALLVGTIENHIAGEVREAIHTTPESRDLFALIAEGVDRGATELVMEVSSHALDQGRVAEIGYDVAIFTNLTRDHLDYHQTMEAYFAAKRLLFDGSRYKAPRVAVLNADDQYSNELAAVASAAGATVVTYGMSTHANWRAEGLELTPSGAEFQLIAPAGEAQIKSHLAGEVNVLNLLGALAAAHSRGVDFAALVKTAPLLRPVPGRFQPVNAGQPFTVIVDYAHTDDALRNLTRLARQLLAAPSSQPATNRRVITLFGCGGDRDRTKRPKMGQAAGEGSDLVIVTSDNPRSEEPDAIIVEILPGLIATGTDYLVEPDRAAAIALALSHAHTGDVVLIAGKGHETQQVLRNEVIFFSDAKVALSALQAMGYGGEQ</sequence>
<feature type="domain" description="Mur ligase C-terminal" evidence="10">
    <location>
        <begin position="342"/>
        <end position="478"/>
    </location>
</feature>
<evidence type="ECO:0000259" key="10">
    <source>
        <dbReference type="Pfam" id="PF02875"/>
    </source>
</evidence>
<keyword evidence="3 7" id="KW-0133">Cell shape</keyword>
<comment type="caution">
    <text evidence="12">The sequence shown here is derived from an EMBL/GenBank/DDBJ whole genome shotgun (WGS) entry which is preliminary data.</text>
</comment>
<keyword evidence="7" id="KW-0963">Cytoplasm</keyword>
<feature type="domain" description="Mur ligase central" evidence="11">
    <location>
        <begin position="115"/>
        <end position="320"/>
    </location>
</feature>
<dbReference type="InterPro" id="IPR036565">
    <property type="entry name" value="Mur-like_cat_sf"/>
</dbReference>
<dbReference type="PANTHER" id="PTHR23135:SF4">
    <property type="entry name" value="UDP-N-ACETYLMURAMOYL-L-ALANYL-D-GLUTAMATE--2,6-DIAMINOPIMELATE LIGASE MURE HOMOLOG, CHLOROPLASTIC"/>
    <property type="match status" value="1"/>
</dbReference>